<dbReference type="Pfam" id="PF07963">
    <property type="entry name" value="N_methyl"/>
    <property type="match status" value="1"/>
</dbReference>
<keyword evidence="4" id="KW-1185">Reference proteome</keyword>
<keyword evidence="2" id="KW-1133">Transmembrane helix</keyword>
<name>A0A4R7I6Y5_9ACTN</name>
<gene>
    <name evidence="3" type="ORF">BDK89_4197</name>
</gene>
<organism evidence="3 4">
    <name type="scientific">Ilumatobacter fluminis</name>
    <dbReference type="NCBI Taxonomy" id="467091"/>
    <lineage>
        <taxon>Bacteria</taxon>
        <taxon>Bacillati</taxon>
        <taxon>Actinomycetota</taxon>
        <taxon>Acidimicrobiia</taxon>
        <taxon>Acidimicrobiales</taxon>
        <taxon>Ilumatobacteraceae</taxon>
        <taxon>Ilumatobacter</taxon>
    </lineage>
</organism>
<dbReference type="InterPro" id="IPR045584">
    <property type="entry name" value="Pilin-like"/>
</dbReference>
<reference evidence="3 4" key="1">
    <citation type="submission" date="2019-03" db="EMBL/GenBank/DDBJ databases">
        <title>Sequencing the genomes of 1000 actinobacteria strains.</title>
        <authorList>
            <person name="Klenk H.-P."/>
        </authorList>
    </citation>
    <scope>NUCLEOTIDE SEQUENCE [LARGE SCALE GENOMIC DNA]</scope>
    <source>
        <strain evidence="3 4">DSM 18936</strain>
    </source>
</reference>
<dbReference type="Gene3D" id="2.60.40.10">
    <property type="entry name" value="Immunoglobulins"/>
    <property type="match status" value="1"/>
</dbReference>
<dbReference type="Pfam" id="PF17963">
    <property type="entry name" value="Big_9"/>
    <property type="match status" value="2"/>
</dbReference>
<dbReference type="AlphaFoldDB" id="A0A4R7I6Y5"/>
<evidence type="ECO:0000313" key="4">
    <source>
        <dbReference type="Proteomes" id="UP000294558"/>
    </source>
</evidence>
<proteinExistence type="predicted"/>
<dbReference type="SUPFAM" id="SSF54523">
    <property type="entry name" value="Pili subunits"/>
    <property type="match status" value="1"/>
</dbReference>
<feature type="region of interest" description="Disordered" evidence="1">
    <location>
        <begin position="199"/>
        <end position="231"/>
    </location>
</feature>
<dbReference type="Gene3D" id="3.30.700.10">
    <property type="entry name" value="Glycoprotein, Type 4 Pilin"/>
    <property type="match status" value="1"/>
</dbReference>
<comment type="caution">
    <text evidence="3">The sequence shown here is derived from an EMBL/GenBank/DDBJ whole genome shotgun (WGS) entry which is preliminary data.</text>
</comment>
<keyword evidence="2" id="KW-0472">Membrane</keyword>
<protein>
    <submittedName>
        <fullName evidence="3">Prepilin-type N-terminal cleavage/methylation domain-containing protein</fullName>
    </submittedName>
</protein>
<keyword evidence="2" id="KW-0812">Transmembrane</keyword>
<dbReference type="InterPro" id="IPR012902">
    <property type="entry name" value="N_methyl_site"/>
</dbReference>
<dbReference type="EMBL" id="SOAU01000001">
    <property type="protein sequence ID" value="TDT18573.1"/>
    <property type="molecule type" value="Genomic_DNA"/>
</dbReference>
<evidence type="ECO:0000256" key="2">
    <source>
        <dbReference type="SAM" id="Phobius"/>
    </source>
</evidence>
<sequence>MIDRPNAHDRDGFTLIEILIVVTIMGVIAAAISVAFTVVMRTAPPTEARADDARSLLGISTWLPADVSATPNAPLTAATDFWDDAPGRTSGCTGTDPGTNLIRLSWRESISGSPNIYVANYRLVDEGDSSKIVRVTCVNGGTPKTQKLTAGLPLSGTNPTQVTWKTDLVDGVDHIIGVELELRTFEGDTLRVDAASRNPAQTLSTLPQAATTTTAAPTTTTSTTTTTIPNQPPTAGPLDFNANPSVPVTFTLPVNDPEGEALTVTLTNVPATFTSSVSGVDVTLTPDNVNATHVIDYTVTDPGGLSASSTITVKVNPSSTTTTTLPPNDPPTASPVTVAADPGVKVGVNLPVFDPNSDQLTVTLGTLPDGWTAQVVTLDAGTTSIDVEITPAATASPGISTIDYTVTDPDGATASSTIDVDVSRIPCVASIQSVSPNPVSVSGGNGKQAGPLVEDVEVTINKSGNCSELVLRYIRVVDAPNGQASSDDRQPQVDTFGDGIVITLLSSSVERWQKGNRPLELVEFAGLPEEIVHDSETLVVE</sequence>
<dbReference type="NCBIfam" id="TIGR02532">
    <property type="entry name" value="IV_pilin_GFxxxE"/>
    <property type="match status" value="1"/>
</dbReference>
<evidence type="ECO:0000313" key="3">
    <source>
        <dbReference type="EMBL" id="TDT18573.1"/>
    </source>
</evidence>
<accession>A0A4R7I6Y5</accession>
<dbReference type="InterPro" id="IPR013783">
    <property type="entry name" value="Ig-like_fold"/>
</dbReference>
<evidence type="ECO:0000256" key="1">
    <source>
        <dbReference type="SAM" id="MobiDB-lite"/>
    </source>
</evidence>
<dbReference type="GO" id="GO:0005975">
    <property type="term" value="P:carbohydrate metabolic process"/>
    <property type="evidence" value="ECO:0007669"/>
    <property type="project" value="UniProtKB-ARBA"/>
</dbReference>
<feature type="compositionally biased region" description="Low complexity" evidence="1">
    <location>
        <begin position="200"/>
        <end position="227"/>
    </location>
</feature>
<feature type="transmembrane region" description="Helical" evidence="2">
    <location>
        <begin position="12"/>
        <end position="39"/>
    </location>
</feature>
<dbReference type="OrthoDB" id="3783984at2"/>
<dbReference type="Proteomes" id="UP000294558">
    <property type="component" value="Unassembled WGS sequence"/>
</dbReference>
<dbReference type="RefSeq" id="WP_133870780.1">
    <property type="nucleotide sequence ID" value="NZ_SOAU01000001.1"/>
</dbReference>